<evidence type="ECO:0000256" key="1">
    <source>
        <dbReference type="SAM" id="MobiDB-lite"/>
    </source>
</evidence>
<feature type="compositionally biased region" description="Basic and acidic residues" evidence="1">
    <location>
        <begin position="480"/>
        <end position="493"/>
    </location>
</feature>
<evidence type="ECO:0000256" key="2">
    <source>
        <dbReference type="SAM" id="Phobius"/>
    </source>
</evidence>
<sequence length="668" mass="71965">MGNGRRGRSKRLNGVVSIAMPWLIMVLLPLFMLLSPFIGVDALDRTLVDGATGSDVVQAVIAKVDASRIAFGDDHRFLRRLAFVETSDGANSSYSSGGLWGIQQSHLDTVSSSPQLEELRIAIRAAFGIDWGTVTINDLGKPFFAGLVARLYLFYLEISGTAVIPLAGDIVGQARFWLTYYHSDVGGVSDTEIYFVEQVDILEEREGCKVNLDIFFVLDGSGSIGDTDFSQVRQFEHDFVDQLSIGPNDNQVGTIVFSDYGSVIFNLNAYNNKADILSQILNINYPSGSTNTADGLCKLVRYGFADGHGARPTSGAVFRIAIIMTDGKSNQESSECQWNTLQAAEAVHELSPPVLVYAIGVTSSVNDVELNAIATSPDFVTYINSFDQHIIQETQESHVDEVCKRATLPADTDEQMNGTLDQNETVRYHYQIPVAGITLRVCISVGHVVVYGSFSVPNPNSAFYDFVLEFGSETNTSDTETCKNRYIDPDKIPRPLPPPNTHPSSTYEPSTGGAPTTTTTLAPQPTVVPSTAPPVVELTDKVVYLSVVGGAEDNNFVLNGSVGDSYPKPIISSVTIPATTSSLRVAPVSSSTPPATVPPSVSTTDDALLIALSAGGGGLLLVIFLLLTLVCSVCCCCCVRGRRKSVGVRQYKLLPRHADTSTDWAEEV</sequence>
<evidence type="ECO:0000259" key="3">
    <source>
        <dbReference type="PROSITE" id="PS50234"/>
    </source>
</evidence>
<accession>A0AA35S3B3</accession>
<feature type="region of interest" description="Disordered" evidence="1">
    <location>
        <begin position="475"/>
        <end position="528"/>
    </location>
</feature>
<dbReference type="PRINTS" id="PR00453">
    <property type="entry name" value="VWFADOMAIN"/>
</dbReference>
<dbReference type="InterPro" id="IPR050525">
    <property type="entry name" value="ECM_Assembly_Org"/>
</dbReference>
<keyword evidence="4" id="KW-0675">Receptor</keyword>
<dbReference type="Proteomes" id="UP001174909">
    <property type="component" value="Unassembled WGS sequence"/>
</dbReference>
<dbReference type="SUPFAM" id="SSF53300">
    <property type="entry name" value="vWA-like"/>
    <property type="match status" value="1"/>
</dbReference>
<dbReference type="Gene3D" id="3.40.50.410">
    <property type="entry name" value="von Willebrand factor, type A domain"/>
    <property type="match status" value="1"/>
</dbReference>
<name>A0AA35S3B3_GEOBA</name>
<feature type="transmembrane region" description="Helical" evidence="2">
    <location>
        <begin position="608"/>
        <end position="639"/>
    </location>
</feature>
<dbReference type="Pfam" id="PF00092">
    <property type="entry name" value="VWA"/>
    <property type="match status" value="1"/>
</dbReference>
<dbReference type="AlphaFoldDB" id="A0AA35S3B3"/>
<dbReference type="PANTHER" id="PTHR24020">
    <property type="entry name" value="COLLAGEN ALPHA"/>
    <property type="match status" value="1"/>
</dbReference>
<evidence type="ECO:0000313" key="5">
    <source>
        <dbReference type="Proteomes" id="UP001174909"/>
    </source>
</evidence>
<keyword evidence="2 4" id="KW-0812">Transmembrane</keyword>
<organism evidence="4 5">
    <name type="scientific">Geodia barretti</name>
    <name type="common">Barrett's horny sponge</name>
    <dbReference type="NCBI Taxonomy" id="519541"/>
    <lineage>
        <taxon>Eukaryota</taxon>
        <taxon>Metazoa</taxon>
        <taxon>Porifera</taxon>
        <taxon>Demospongiae</taxon>
        <taxon>Heteroscleromorpha</taxon>
        <taxon>Tetractinellida</taxon>
        <taxon>Astrophorina</taxon>
        <taxon>Geodiidae</taxon>
        <taxon>Geodia</taxon>
    </lineage>
</organism>
<keyword evidence="2" id="KW-0472">Membrane</keyword>
<feature type="transmembrane region" description="Helical" evidence="2">
    <location>
        <begin position="12"/>
        <end position="34"/>
    </location>
</feature>
<dbReference type="InterPro" id="IPR036465">
    <property type="entry name" value="vWFA_dom_sf"/>
</dbReference>
<protein>
    <submittedName>
        <fullName evidence="4">Transmembrane cell adhesion receptor mua-3</fullName>
    </submittedName>
</protein>
<evidence type="ECO:0000313" key="4">
    <source>
        <dbReference type="EMBL" id="CAI8022670.1"/>
    </source>
</evidence>
<dbReference type="SMART" id="SM00327">
    <property type="entry name" value="VWA"/>
    <property type="match status" value="1"/>
</dbReference>
<dbReference type="PANTHER" id="PTHR24020:SF20">
    <property type="entry name" value="PH DOMAIN-CONTAINING PROTEIN"/>
    <property type="match status" value="1"/>
</dbReference>
<feature type="compositionally biased region" description="Low complexity" evidence="1">
    <location>
        <begin position="509"/>
        <end position="528"/>
    </location>
</feature>
<dbReference type="InterPro" id="IPR002035">
    <property type="entry name" value="VWF_A"/>
</dbReference>
<proteinExistence type="predicted"/>
<dbReference type="PROSITE" id="PS50234">
    <property type="entry name" value="VWFA"/>
    <property type="match status" value="1"/>
</dbReference>
<keyword evidence="5" id="KW-1185">Reference proteome</keyword>
<reference evidence="4" key="1">
    <citation type="submission" date="2023-03" db="EMBL/GenBank/DDBJ databases">
        <authorList>
            <person name="Steffen K."/>
            <person name="Cardenas P."/>
        </authorList>
    </citation>
    <scope>NUCLEOTIDE SEQUENCE</scope>
</reference>
<dbReference type="EMBL" id="CASHTH010001972">
    <property type="protein sequence ID" value="CAI8022670.1"/>
    <property type="molecule type" value="Genomic_DNA"/>
</dbReference>
<feature type="domain" description="VWFA" evidence="3">
    <location>
        <begin position="213"/>
        <end position="402"/>
    </location>
</feature>
<gene>
    <name evidence="4" type="ORF">GBAR_LOCUS13303</name>
</gene>
<comment type="caution">
    <text evidence="4">The sequence shown here is derived from an EMBL/GenBank/DDBJ whole genome shotgun (WGS) entry which is preliminary data.</text>
</comment>
<keyword evidence="2" id="KW-1133">Transmembrane helix</keyword>